<dbReference type="Proteomes" id="UP000230640">
    <property type="component" value="Segment"/>
</dbReference>
<sequence length="110" mass="12611">MLPSKSKIFAVPEYGIMANSVEPEIKLLISFKPWPYKFLLKRSFLISAPIEKDQVSLDWQGQEWLVVGTKEFRNQAKTLDKIDCVISMQELKNGERYAVVSPKRGNHNGN</sequence>
<evidence type="ECO:0000313" key="2">
    <source>
        <dbReference type="Proteomes" id="UP000230640"/>
    </source>
</evidence>
<dbReference type="EMBL" id="KU884563">
    <property type="protein sequence ID" value="ANA49015.1"/>
    <property type="molecule type" value="Genomic_DNA"/>
</dbReference>
<gene>
    <name evidence="1" type="ORF">PaMx41_ORF51</name>
</gene>
<reference evidence="1 2" key="1">
    <citation type="journal article" date="2016" name="Appl. Environ. Microbiol.">
        <title>Genomic and Transcriptional Mapping of PaMx41, Archetype of a New Lineage of Bacteriophages Infecting Pseudomonas aeruginosa.</title>
        <authorList>
            <person name="Cruz-Plancarte I."/>
            <person name="Cazares A."/>
            <person name="Guarneros G."/>
        </authorList>
    </citation>
    <scope>NUCLEOTIDE SEQUENCE [LARGE SCALE GENOMIC DNA]</scope>
</reference>
<keyword evidence="2" id="KW-1185">Reference proteome</keyword>
<evidence type="ECO:0000313" key="1">
    <source>
        <dbReference type="EMBL" id="ANA49015.1"/>
    </source>
</evidence>
<protein>
    <submittedName>
        <fullName evidence="1">Uncharacterized protein</fullName>
    </submittedName>
</protein>
<organism evidence="1 2">
    <name type="scientific">Pseudomonas phage PaMx41</name>
    <dbReference type="NCBI Taxonomy" id="1815976"/>
    <lineage>
        <taxon>Viruses</taxon>
        <taxon>Duplodnaviria</taxon>
        <taxon>Heunggongvirae</taxon>
        <taxon>Uroviricota</taxon>
        <taxon>Caudoviricetes</taxon>
        <taxon>Fredfastierviridae</taxon>
        <taxon>Jamesmcgillvirus</taxon>
        <taxon>Jamesmcgillvirus PaMx41</taxon>
    </lineage>
</organism>
<accession>A0A1C8HR51</accession>
<proteinExistence type="predicted"/>
<name>A0A1C8HR51_BPPP4</name>